<evidence type="ECO:0000259" key="1">
    <source>
        <dbReference type="Pfam" id="PF09413"/>
    </source>
</evidence>
<dbReference type="AlphaFoldDB" id="A0A2C6ZEK6"/>
<organism evidence="2 3">
    <name type="scientific">Teichococcus rhizosphaerae</name>
    <dbReference type="NCBI Taxonomy" id="1335062"/>
    <lineage>
        <taxon>Bacteria</taxon>
        <taxon>Pseudomonadati</taxon>
        <taxon>Pseudomonadota</taxon>
        <taxon>Alphaproteobacteria</taxon>
        <taxon>Acetobacterales</taxon>
        <taxon>Roseomonadaceae</taxon>
        <taxon>Roseomonas</taxon>
    </lineage>
</organism>
<dbReference type="SUPFAM" id="SSF54913">
    <property type="entry name" value="GlnB-like"/>
    <property type="match status" value="1"/>
</dbReference>
<dbReference type="Pfam" id="PF09413">
    <property type="entry name" value="DUF2007"/>
    <property type="match status" value="1"/>
</dbReference>
<dbReference type="OrthoDB" id="5297170at2"/>
<keyword evidence="3" id="KW-1185">Reference proteome</keyword>
<dbReference type="InterPro" id="IPR011322">
    <property type="entry name" value="N-reg_PII-like_a/b"/>
</dbReference>
<dbReference type="Proteomes" id="UP000223527">
    <property type="component" value="Unassembled WGS sequence"/>
</dbReference>
<gene>
    <name evidence="2" type="ORF">CR162_00565</name>
</gene>
<name>A0A2C6ZEK6_9PROT</name>
<reference evidence="2 3" key="1">
    <citation type="submission" date="2017-10" db="EMBL/GenBank/DDBJ databases">
        <authorList>
            <person name="Banno H."/>
            <person name="Chua N.-H."/>
        </authorList>
    </citation>
    <scope>NUCLEOTIDE SEQUENCE [LARGE SCALE GENOMIC DNA]</scope>
    <source>
        <strain evidence="2 3">YW11</strain>
    </source>
</reference>
<proteinExistence type="predicted"/>
<comment type="caution">
    <text evidence="2">The sequence shown here is derived from an EMBL/GenBank/DDBJ whole genome shotgun (WGS) entry which is preliminary data.</text>
</comment>
<protein>
    <recommendedName>
        <fullName evidence="1">DUF2007 domain-containing protein</fullName>
    </recommendedName>
</protein>
<evidence type="ECO:0000313" key="3">
    <source>
        <dbReference type="Proteomes" id="UP000223527"/>
    </source>
</evidence>
<dbReference type="RefSeq" id="WP_099093590.1">
    <property type="nucleotide sequence ID" value="NZ_PDNU01000001.1"/>
</dbReference>
<evidence type="ECO:0000313" key="2">
    <source>
        <dbReference type="EMBL" id="PHK96901.1"/>
    </source>
</evidence>
<sequence length="70" mass="7291">MRVLVESPDPVRLSFLAALLADAGIPAMQLDAHVSALHGGIGAFPRRLAVLPEDHARALAVLRDAGEAPS</sequence>
<accession>A0A2C6ZEK6</accession>
<dbReference type="EMBL" id="PDNU01000001">
    <property type="protein sequence ID" value="PHK96901.1"/>
    <property type="molecule type" value="Genomic_DNA"/>
</dbReference>
<dbReference type="InterPro" id="IPR018551">
    <property type="entry name" value="DUF2007"/>
</dbReference>
<feature type="domain" description="DUF2007" evidence="1">
    <location>
        <begin position="1"/>
        <end position="66"/>
    </location>
</feature>
<dbReference type="Gene3D" id="3.30.70.790">
    <property type="entry name" value="UreE, C-terminal domain"/>
    <property type="match status" value="1"/>
</dbReference>